<accession>A0A258FG87</accession>
<dbReference type="AlphaFoldDB" id="A0A258FG87"/>
<reference evidence="1 2" key="1">
    <citation type="submission" date="2017-03" db="EMBL/GenBank/DDBJ databases">
        <title>Lifting the veil on microbial sulfur biogeochemistry in mining wastewaters.</title>
        <authorList>
            <person name="Kantor R.S."/>
            <person name="Colenbrander Nelson T."/>
            <person name="Marshall S."/>
            <person name="Bennett D."/>
            <person name="Apte S."/>
            <person name="Camacho D."/>
            <person name="Thomas B.C."/>
            <person name="Warren L.A."/>
            <person name="Banfield J.F."/>
        </authorList>
    </citation>
    <scope>NUCLEOTIDE SEQUENCE [LARGE SCALE GENOMIC DNA]</scope>
    <source>
        <strain evidence="1">32-69-9</strain>
    </source>
</reference>
<evidence type="ECO:0000313" key="1">
    <source>
        <dbReference type="EMBL" id="OYX31590.1"/>
    </source>
</evidence>
<gene>
    <name evidence="1" type="ORF">B7Z01_12340</name>
</gene>
<dbReference type="SUPFAM" id="SSF54427">
    <property type="entry name" value="NTF2-like"/>
    <property type="match status" value="2"/>
</dbReference>
<name>A0A258FG87_9CAUL</name>
<dbReference type="PANTHER" id="PTHR38436">
    <property type="entry name" value="POLYKETIDE CYCLASE SNOAL-LIKE DOMAIN"/>
    <property type="match status" value="1"/>
</dbReference>
<dbReference type="Proteomes" id="UP000215595">
    <property type="component" value="Unassembled WGS sequence"/>
</dbReference>
<dbReference type="InterPro" id="IPR032710">
    <property type="entry name" value="NTF2-like_dom_sf"/>
</dbReference>
<dbReference type="InterPro" id="IPR009959">
    <property type="entry name" value="Cyclase_SnoaL-like"/>
</dbReference>
<comment type="caution">
    <text evidence="1">The sequence shown here is derived from an EMBL/GenBank/DDBJ whole genome shotgun (WGS) entry which is preliminary data.</text>
</comment>
<dbReference type="GO" id="GO:0030638">
    <property type="term" value="P:polyketide metabolic process"/>
    <property type="evidence" value="ECO:0007669"/>
    <property type="project" value="InterPro"/>
</dbReference>
<dbReference type="Pfam" id="PF07366">
    <property type="entry name" value="SnoaL"/>
    <property type="match status" value="2"/>
</dbReference>
<organism evidence="1 2">
    <name type="scientific">Brevundimonas subvibrioides</name>
    <dbReference type="NCBI Taxonomy" id="74313"/>
    <lineage>
        <taxon>Bacteria</taxon>
        <taxon>Pseudomonadati</taxon>
        <taxon>Pseudomonadota</taxon>
        <taxon>Alphaproteobacteria</taxon>
        <taxon>Caulobacterales</taxon>
        <taxon>Caulobacteraceae</taxon>
        <taxon>Brevundimonas</taxon>
    </lineage>
</organism>
<evidence type="ECO:0000313" key="2">
    <source>
        <dbReference type="Proteomes" id="UP000215595"/>
    </source>
</evidence>
<dbReference type="PANTHER" id="PTHR38436:SF1">
    <property type="entry name" value="ESTER CYCLASE"/>
    <property type="match status" value="1"/>
</dbReference>
<sequence length="330" mass="36179">MNDQDRKRLIWTLFQRLDAADAGEAAALWRAAMTPDAVFHAVHPMNDLAGPEGLIAGLVGPLRAAIPDLQRRTFALMAGRFRDADWVCALGVFEGTMTGPWLGIPATDGLVNLRFGEFYRIEGDRIAEVYAIHDLIDLMRQAGINPLPAPPAGVPDIFPAPITQDGVRFDPAPQSETDASLALVEAMIFGLHKFAEGDLKRMGMEQFWSPQMLWYGPGGIGSNRGVTGFQRYHQRPFLTAFPDRVGGNHKARFADGTYVASTGWPSITATHAGPWLGVPGTGRQITMRVMDWWRRDGDALKENWVFIDVPHVMLQSGLDIFGALKSGDAA</sequence>
<protein>
    <recommendedName>
        <fullName evidence="3">Polyketide cyclase</fullName>
    </recommendedName>
</protein>
<dbReference type="Gene3D" id="3.10.450.50">
    <property type="match status" value="2"/>
</dbReference>
<proteinExistence type="predicted"/>
<evidence type="ECO:0008006" key="3">
    <source>
        <dbReference type="Google" id="ProtNLM"/>
    </source>
</evidence>
<dbReference type="EMBL" id="NCEB01000030">
    <property type="protein sequence ID" value="OYX31590.1"/>
    <property type="molecule type" value="Genomic_DNA"/>
</dbReference>